<name>A0A226ELK0_FOLCA</name>
<feature type="transmembrane region" description="Helical" evidence="10">
    <location>
        <begin position="149"/>
        <end position="173"/>
    </location>
</feature>
<dbReference type="OMA" id="KIRRQAN"/>
<organism evidence="12 13">
    <name type="scientific">Folsomia candida</name>
    <name type="common">Springtail</name>
    <dbReference type="NCBI Taxonomy" id="158441"/>
    <lineage>
        <taxon>Eukaryota</taxon>
        <taxon>Metazoa</taxon>
        <taxon>Ecdysozoa</taxon>
        <taxon>Arthropoda</taxon>
        <taxon>Hexapoda</taxon>
        <taxon>Collembola</taxon>
        <taxon>Entomobryomorpha</taxon>
        <taxon>Isotomoidea</taxon>
        <taxon>Isotomidae</taxon>
        <taxon>Proisotominae</taxon>
        <taxon>Folsomia</taxon>
    </lineage>
</organism>
<evidence type="ECO:0000256" key="5">
    <source>
        <dbReference type="ARBA" id="ARBA00023040"/>
    </source>
</evidence>
<feature type="transmembrane region" description="Helical" evidence="10">
    <location>
        <begin position="107"/>
        <end position="128"/>
    </location>
</feature>
<feature type="transmembrane region" description="Helical" evidence="10">
    <location>
        <begin position="193"/>
        <end position="211"/>
    </location>
</feature>
<keyword evidence="7 12" id="KW-0675">Receptor</keyword>
<feature type="transmembrane region" description="Helical" evidence="10">
    <location>
        <begin position="62"/>
        <end position="87"/>
    </location>
</feature>
<gene>
    <name evidence="12" type="ORF">Fcan01_06448</name>
</gene>
<dbReference type="Proteomes" id="UP000198287">
    <property type="component" value="Unassembled WGS sequence"/>
</dbReference>
<feature type="region of interest" description="Disordered" evidence="9">
    <location>
        <begin position="309"/>
        <end position="331"/>
    </location>
</feature>
<dbReference type="PANTHER" id="PTHR24243">
    <property type="entry name" value="G-PROTEIN COUPLED RECEPTOR"/>
    <property type="match status" value="1"/>
</dbReference>
<evidence type="ECO:0000256" key="9">
    <source>
        <dbReference type="SAM" id="MobiDB-lite"/>
    </source>
</evidence>
<dbReference type="GO" id="GO:0016020">
    <property type="term" value="C:membrane"/>
    <property type="evidence" value="ECO:0007669"/>
    <property type="project" value="UniProtKB-SubCell"/>
</dbReference>
<dbReference type="Pfam" id="PF00001">
    <property type="entry name" value="7tm_1"/>
    <property type="match status" value="1"/>
</dbReference>
<dbReference type="PROSITE" id="PS50262">
    <property type="entry name" value="G_PROTEIN_RECEP_F1_2"/>
    <property type="match status" value="1"/>
</dbReference>
<dbReference type="PANTHER" id="PTHR24243:SF208">
    <property type="entry name" value="PYROKININ-1 RECEPTOR"/>
    <property type="match status" value="1"/>
</dbReference>
<evidence type="ECO:0000256" key="1">
    <source>
        <dbReference type="ARBA" id="ARBA00004141"/>
    </source>
</evidence>
<evidence type="ECO:0000256" key="2">
    <source>
        <dbReference type="ARBA" id="ARBA00010663"/>
    </source>
</evidence>
<dbReference type="InterPro" id="IPR017452">
    <property type="entry name" value="GPCR_Rhodpsn_7TM"/>
</dbReference>
<feature type="domain" description="G-protein coupled receptors family 1 profile" evidence="11">
    <location>
        <begin position="34"/>
        <end position="288"/>
    </location>
</feature>
<dbReference type="EMBL" id="LNIX01000003">
    <property type="protein sequence ID" value="OXA57874.1"/>
    <property type="molecule type" value="Genomic_DNA"/>
</dbReference>
<feature type="transmembrane region" description="Helical" evidence="10">
    <location>
        <begin position="232"/>
        <end position="255"/>
    </location>
</feature>
<protein>
    <submittedName>
        <fullName evidence="12">FMRFamide receptor</fullName>
    </submittedName>
</protein>
<evidence type="ECO:0000256" key="4">
    <source>
        <dbReference type="ARBA" id="ARBA00022989"/>
    </source>
</evidence>
<keyword evidence="3 10" id="KW-0812">Transmembrane</keyword>
<keyword evidence="8" id="KW-0807">Transducer</keyword>
<evidence type="ECO:0000313" key="12">
    <source>
        <dbReference type="EMBL" id="OXA57874.1"/>
    </source>
</evidence>
<evidence type="ECO:0000313" key="13">
    <source>
        <dbReference type="Proteomes" id="UP000198287"/>
    </source>
</evidence>
<keyword evidence="4 10" id="KW-1133">Transmembrane helix</keyword>
<evidence type="ECO:0000256" key="10">
    <source>
        <dbReference type="SAM" id="Phobius"/>
    </source>
</evidence>
<accession>A0A226ELK0</accession>
<reference evidence="12 13" key="1">
    <citation type="submission" date="2015-12" db="EMBL/GenBank/DDBJ databases">
        <title>The genome of Folsomia candida.</title>
        <authorList>
            <person name="Faddeeva A."/>
            <person name="Derks M.F."/>
            <person name="Anvar Y."/>
            <person name="Smit S."/>
            <person name="Van Straalen N."/>
            <person name="Roelofs D."/>
        </authorList>
    </citation>
    <scope>NUCLEOTIDE SEQUENCE [LARGE SCALE GENOMIC DNA]</scope>
    <source>
        <strain evidence="12 13">VU population</strain>
        <tissue evidence="12">Whole body</tissue>
    </source>
</reference>
<feature type="transmembrane region" description="Helical" evidence="10">
    <location>
        <begin position="27"/>
        <end position="50"/>
    </location>
</feature>
<evidence type="ECO:0000256" key="6">
    <source>
        <dbReference type="ARBA" id="ARBA00023136"/>
    </source>
</evidence>
<comment type="subcellular location">
    <subcellularLocation>
        <location evidence="1">Membrane</location>
        <topology evidence="1">Multi-pass membrane protein</topology>
    </subcellularLocation>
</comment>
<evidence type="ECO:0000256" key="7">
    <source>
        <dbReference type="ARBA" id="ARBA00023170"/>
    </source>
</evidence>
<feature type="transmembrane region" description="Helical" evidence="10">
    <location>
        <begin position="267"/>
        <end position="291"/>
    </location>
</feature>
<evidence type="ECO:0000256" key="8">
    <source>
        <dbReference type="ARBA" id="ARBA00023224"/>
    </source>
</evidence>
<proteinExistence type="inferred from homology"/>
<evidence type="ECO:0000256" key="3">
    <source>
        <dbReference type="ARBA" id="ARBA00022692"/>
    </source>
</evidence>
<dbReference type="PRINTS" id="PR00237">
    <property type="entry name" value="GPCRRHODOPSN"/>
</dbReference>
<keyword evidence="13" id="KW-1185">Reference proteome</keyword>
<comment type="similarity">
    <text evidence="2">Belongs to the G-protein coupled receptor 1 family.</text>
</comment>
<keyword evidence="5" id="KW-0297">G-protein coupled receptor</keyword>
<dbReference type="SUPFAM" id="SSF81321">
    <property type="entry name" value="Family A G protein-coupled receptor-like"/>
    <property type="match status" value="1"/>
</dbReference>
<dbReference type="AlphaFoldDB" id="A0A226ELK0"/>
<evidence type="ECO:0000259" key="11">
    <source>
        <dbReference type="PROSITE" id="PS50262"/>
    </source>
</evidence>
<dbReference type="InterPro" id="IPR000276">
    <property type="entry name" value="GPCR_Rhodpsn"/>
</dbReference>
<dbReference type="GO" id="GO:0004930">
    <property type="term" value="F:G protein-coupled receptor activity"/>
    <property type="evidence" value="ECO:0007669"/>
    <property type="project" value="UniProtKB-KW"/>
</dbReference>
<dbReference type="OrthoDB" id="10042731at2759"/>
<comment type="caution">
    <text evidence="12">The sequence shown here is derived from an EMBL/GenBank/DDBJ whole genome shotgun (WGS) entry which is preliminary data.</text>
</comment>
<keyword evidence="6 10" id="KW-0472">Membrane</keyword>
<sequence length="331" mass="36113">MDNELVPNMNISANSTNPLKPNVLTEFIIYGVFLNIISILGIAGNGLGVLVLSRFTKSPFNLLLISLSLSDLGVCLFHSLFVGVPVFLSYLNISCSWDSENVWSGGIIAWLFNLAYFASIMFTLVISMERFLAVSWPFHAAQWFTMTTTKILICSVALFTVCVKLPMLVLYMATEENPALVTAVNILDVTFEFAIPLPLVVVVNCIVIYKIRRQANLGSSGSGERASKATKILLGIVSIYIPNIILGGLVFHFTLNYPELDNTPTSYSLLATFRLLLTINSASNFVIYCVFGRDFRQAVGNCCRKGNTGETTTTAAQSNPTKVASSQDGGV</sequence>
<dbReference type="Gene3D" id="1.20.1070.10">
    <property type="entry name" value="Rhodopsin 7-helix transmembrane proteins"/>
    <property type="match status" value="1"/>
</dbReference>